<evidence type="ECO:0000313" key="2">
    <source>
        <dbReference type="Proteomes" id="UP000054166"/>
    </source>
</evidence>
<evidence type="ECO:0000313" key="1">
    <source>
        <dbReference type="EMBL" id="KIM72716.1"/>
    </source>
</evidence>
<reference evidence="2" key="2">
    <citation type="submission" date="2015-01" db="EMBL/GenBank/DDBJ databases">
        <title>Evolutionary Origins and Diversification of the Mycorrhizal Mutualists.</title>
        <authorList>
            <consortium name="DOE Joint Genome Institute"/>
            <consortium name="Mycorrhizal Genomics Consortium"/>
            <person name="Kohler A."/>
            <person name="Kuo A."/>
            <person name="Nagy L.G."/>
            <person name="Floudas D."/>
            <person name="Copeland A."/>
            <person name="Barry K.W."/>
            <person name="Cichocki N."/>
            <person name="Veneault-Fourrey C."/>
            <person name="LaButti K."/>
            <person name="Lindquist E.A."/>
            <person name="Lipzen A."/>
            <person name="Lundell T."/>
            <person name="Morin E."/>
            <person name="Murat C."/>
            <person name="Riley R."/>
            <person name="Ohm R."/>
            <person name="Sun H."/>
            <person name="Tunlid A."/>
            <person name="Henrissat B."/>
            <person name="Grigoriev I.V."/>
            <person name="Hibbett D.S."/>
            <person name="Martin F."/>
        </authorList>
    </citation>
    <scope>NUCLEOTIDE SEQUENCE [LARGE SCALE GENOMIC DNA]</scope>
    <source>
        <strain evidence="2">F 1598</strain>
    </source>
</reference>
<reference evidence="1 2" key="1">
    <citation type="submission" date="2014-04" db="EMBL/GenBank/DDBJ databases">
        <authorList>
            <consortium name="DOE Joint Genome Institute"/>
            <person name="Kuo A."/>
            <person name="Tarkka M."/>
            <person name="Buscot F."/>
            <person name="Kohler A."/>
            <person name="Nagy L.G."/>
            <person name="Floudas D."/>
            <person name="Copeland A."/>
            <person name="Barry K.W."/>
            <person name="Cichocki N."/>
            <person name="Veneault-Fourrey C."/>
            <person name="LaButti K."/>
            <person name="Lindquist E.A."/>
            <person name="Lipzen A."/>
            <person name="Lundell T."/>
            <person name="Morin E."/>
            <person name="Murat C."/>
            <person name="Sun H."/>
            <person name="Tunlid A."/>
            <person name="Henrissat B."/>
            <person name="Grigoriev I.V."/>
            <person name="Hibbett D.S."/>
            <person name="Martin F."/>
            <person name="Nordberg H.P."/>
            <person name="Cantor M.N."/>
            <person name="Hua S.X."/>
        </authorList>
    </citation>
    <scope>NUCLEOTIDE SEQUENCE [LARGE SCALE GENOMIC DNA]</scope>
    <source>
        <strain evidence="1 2">F 1598</strain>
    </source>
</reference>
<gene>
    <name evidence="1" type="ORF">PILCRDRAFT_829597</name>
</gene>
<keyword evidence="2" id="KW-1185">Reference proteome</keyword>
<dbReference type="EMBL" id="KN833110">
    <property type="protein sequence ID" value="KIM72716.1"/>
    <property type="molecule type" value="Genomic_DNA"/>
</dbReference>
<accession>A0A0C3EYB0</accession>
<name>A0A0C3EYB0_PILCF</name>
<sequence>MSNESKFKYPVTFSIDSDWGKLIIDTPEVKIFVKSGQDSNTTLTDNTITWNNGPRATGNKSYQLYLLSDSDLPSVNGQTGHGDDPNVSGRCTITTLCDFDTNTIVGHGENLQTFTVTVKE</sequence>
<dbReference type="Proteomes" id="UP000054166">
    <property type="component" value="Unassembled WGS sequence"/>
</dbReference>
<organism evidence="1 2">
    <name type="scientific">Piloderma croceum (strain F 1598)</name>
    <dbReference type="NCBI Taxonomy" id="765440"/>
    <lineage>
        <taxon>Eukaryota</taxon>
        <taxon>Fungi</taxon>
        <taxon>Dikarya</taxon>
        <taxon>Basidiomycota</taxon>
        <taxon>Agaricomycotina</taxon>
        <taxon>Agaricomycetes</taxon>
        <taxon>Agaricomycetidae</taxon>
        <taxon>Atheliales</taxon>
        <taxon>Atheliaceae</taxon>
        <taxon>Piloderma</taxon>
    </lineage>
</organism>
<dbReference type="InParanoid" id="A0A0C3EYB0"/>
<protein>
    <submittedName>
        <fullName evidence="1">Uncharacterized protein</fullName>
    </submittedName>
</protein>
<dbReference type="AlphaFoldDB" id="A0A0C3EYB0"/>
<dbReference type="HOGENOM" id="CLU_2050522_0_0_1"/>
<proteinExistence type="predicted"/>